<dbReference type="InterPro" id="IPR000228">
    <property type="entry name" value="RNA3'_term_phos_cyc"/>
</dbReference>
<sequence length="394" mass="43045">MALPLLDGTTGEGGGQVVRLAVCLAALTSQPIRITNIRGSRSKRGLKSQHFTAIQWLAQATEADVEGLGVGSHTLTFSPRRPPTELLQRNVRITPQSSASSILLLVQALLPFLLFAGNDAGDPIELSLTGGTNVSFSPSYEYFDQVFLPALEESFGVKVERELRQRGWSLGPQSRGSGGKLSFIPPRPRASSEPHQVKVIHASIVVPEDAHETLRQAVAHHVNTLFPGSEVNFKIVEDSKSDARWFIFLVAESHSGSRWAADVICSASKKYRSRDDWIQKVSRTLCQQLHTEVHVGGVVDEHLQDQLVCFQALCDGFSSFPRDETSEGPADAVASIMDSVGLGDSRMRREKTHEPFGHGSTHTKTARWVAAELLPKVNFFNKGDLVQGVGMAFD</sequence>
<dbReference type="Proteomes" id="UP000813444">
    <property type="component" value="Unassembled WGS sequence"/>
</dbReference>
<evidence type="ECO:0000256" key="1">
    <source>
        <dbReference type="SAM" id="MobiDB-lite"/>
    </source>
</evidence>
<dbReference type="SUPFAM" id="SSF55205">
    <property type="entry name" value="EPT/RTPC-like"/>
    <property type="match status" value="1"/>
</dbReference>
<dbReference type="OrthoDB" id="25029at2759"/>
<dbReference type="GO" id="GO:0006396">
    <property type="term" value="P:RNA processing"/>
    <property type="evidence" value="ECO:0007669"/>
    <property type="project" value="InterPro"/>
</dbReference>
<evidence type="ECO:0000313" key="3">
    <source>
        <dbReference type="EMBL" id="KAH7316719.1"/>
    </source>
</evidence>
<dbReference type="InterPro" id="IPR023797">
    <property type="entry name" value="RNA3'_phos_cyclase_dom"/>
</dbReference>
<dbReference type="Gene3D" id="3.30.360.20">
    <property type="entry name" value="RNA 3'-terminal phosphate cyclase, insert domain"/>
    <property type="match status" value="1"/>
</dbReference>
<feature type="region of interest" description="Disordered" evidence="1">
    <location>
        <begin position="168"/>
        <end position="193"/>
    </location>
</feature>
<accession>A0A8K0STH9</accession>
<feature type="domain" description="RNA 3'-terminal phosphate cyclase" evidence="2">
    <location>
        <begin position="11"/>
        <end position="326"/>
    </location>
</feature>
<evidence type="ECO:0000313" key="4">
    <source>
        <dbReference type="Proteomes" id="UP000813444"/>
    </source>
</evidence>
<keyword evidence="4" id="KW-1185">Reference proteome</keyword>
<dbReference type="InterPro" id="IPR013792">
    <property type="entry name" value="RNA3'P_cycl/enolpyr_Trfase_a/b"/>
</dbReference>
<dbReference type="EMBL" id="JAGPNK010000008">
    <property type="protein sequence ID" value="KAH7316719.1"/>
    <property type="molecule type" value="Genomic_DNA"/>
</dbReference>
<dbReference type="GO" id="GO:0003963">
    <property type="term" value="F:RNA-3'-phosphate cyclase activity"/>
    <property type="evidence" value="ECO:0007669"/>
    <property type="project" value="TreeGrafter"/>
</dbReference>
<proteinExistence type="predicted"/>
<reference evidence="3" key="1">
    <citation type="journal article" date="2021" name="Nat. Commun.">
        <title>Genetic determinants of endophytism in the Arabidopsis root mycobiome.</title>
        <authorList>
            <person name="Mesny F."/>
            <person name="Miyauchi S."/>
            <person name="Thiergart T."/>
            <person name="Pickel B."/>
            <person name="Atanasova L."/>
            <person name="Karlsson M."/>
            <person name="Huettel B."/>
            <person name="Barry K.W."/>
            <person name="Haridas S."/>
            <person name="Chen C."/>
            <person name="Bauer D."/>
            <person name="Andreopoulos W."/>
            <person name="Pangilinan J."/>
            <person name="LaButti K."/>
            <person name="Riley R."/>
            <person name="Lipzen A."/>
            <person name="Clum A."/>
            <person name="Drula E."/>
            <person name="Henrissat B."/>
            <person name="Kohler A."/>
            <person name="Grigoriev I.V."/>
            <person name="Martin F.M."/>
            <person name="Hacquard S."/>
        </authorList>
    </citation>
    <scope>NUCLEOTIDE SEQUENCE</scope>
    <source>
        <strain evidence="3">MPI-CAGE-CH-0235</strain>
    </source>
</reference>
<comment type="caution">
    <text evidence="3">The sequence shown here is derived from an EMBL/GenBank/DDBJ whole genome shotgun (WGS) entry which is preliminary data.</text>
</comment>
<name>A0A8K0STH9_9HYPO</name>
<dbReference type="InterPro" id="IPR036553">
    <property type="entry name" value="RPTC_insert"/>
</dbReference>
<protein>
    <submittedName>
        <fullName evidence="3">RNA 3'-terminal phosphate cyclase-domain-containing protein</fullName>
    </submittedName>
</protein>
<dbReference type="PANTHER" id="PTHR11096">
    <property type="entry name" value="RNA 3' TERMINAL PHOSPHATE CYCLASE"/>
    <property type="match status" value="1"/>
</dbReference>
<dbReference type="Pfam" id="PF01137">
    <property type="entry name" value="RTC"/>
    <property type="match status" value="1"/>
</dbReference>
<dbReference type="Gene3D" id="3.65.10.20">
    <property type="entry name" value="RNA 3'-terminal phosphate cyclase domain"/>
    <property type="match status" value="1"/>
</dbReference>
<evidence type="ECO:0000259" key="2">
    <source>
        <dbReference type="Pfam" id="PF01137"/>
    </source>
</evidence>
<organism evidence="3 4">
    <name type="scientific">Stachybotrys elegans</name>
    <dbReference type="NCBI Taxonomy" id="80388"/>
    <lineage>
        <taxon>Eukaryota</taxon>
        <taxon>Fungi</taxon>
        <taxon>Dikarya</taxon>
        <taxon>Ascomycota</taxon>
        <taxon>Pezizomycotina</taxon>
        <taxon>Sordariomycetes</taxon>
        <taxon>Hypocreomycetidae</taxon>
        <taxon>Hypocreales</taxon>
        <taxon>Stachybotryaceae</taxon>
        <taxon>Stachybotrys</taxon>
    </lineage>
</organism>
<dbReference type="PANTHER" id="PTHR11096:SF0">
    <property type="entry name" value="RNA 3'-TERMINAL PHOSPHATE CYCLASE"/>
    <property type="match status" value="1"/>
</dbReference>
<dbReference type="AlphaFoldDB" id="A0A8K0STH9"/>
<dbReference type="InterPro" id="IPR037136">
    <property type="entry name" value="RNA3'_phos_cyclase_dom_sf"/>
</dbReference>
<dbReference type="GO" id="GO:0005634">
    <property type="term" value="C:nucleus"/>
    <property type="evidence" value="ECO:0007669"/>
    <property type="project" value="TreeGrafter"/>
</dbReference>
<gene>
    <name evidence="3" type="ORF">B0I35DRAFT_451625</name>
</gene>